<evidence type="ECO:0000256" key="1">
    <source>
        <dbReference type="ARBA" id="ARBA00000681"/>
    </source>
</evidence>
<dbReference type="EC" id="3.2.1.8" evidence="3"/>
<keyword evidence="6 12" id="KW-0378">Hydrolase</keyword>
<dbReference type="SUPFAM" id="SSF51445">
    <property type="entry name" value="(Trans)glycosidases"/>
    <property type="match status" value="1"/>
</dbReference>
<evidence type="ECO:0000256" key="9">
    <source>
        <dbReference type="ARBA" id="ARBA00023326"/>
    </source>
</evidence>
<reference evidence="12 13" key="1">
    <citation type="submission" date="2019-07" db="EMBL/GenBank/DDBJ databases">
        <title>Whole genome shotgun sequence of Brevifollis gellanilyticus NBRC 108608.</title>
        <authorList>
            <person name="Hosoyama A."/>
            <person name="Uohara A."/>
            <person name="Ohji S."/>
            <person name="Ichikawa N."/>
        </authorList>
    </citation>
    <scope>NUCLEOTIDE SEQUENCE [LARGE SCALE GENOMIC DNA]</scope>
    <source>
        <strain evidence="12 13">NBRC 108608</strain>
    </source>
</reference>
<dbReference type="GO" id="GO:0045493">
    <property type="term" value="P:xylan catabolic process"/>
    <property type="evidence" value="ECO:0007669"/>
    <property type="project" value="UniProtKB-KW"/>
</dbReference>
<gene>
    <name evidence="12" type="primary">xlnC</name>
    <name evidence="12" type="ORF">BGE01nite_23020</name>
</gene>
<evidence type="ECO:0000256" key="7">
    <source>
        <dbReference type="ARBA" id="ARBA00023277"/>
    </source>
</evidence>
<dbReference type="PROSITE" id="PS51760">
    <property type="entry name" value="GH10_2"/>
    <property type="match status" value="1"/>
</dbReference>
<dbReference type="Gene3D" id="2.60.120.260">
    <property type="entry name" value="Galactose-binding domain-like"/>
    <property type="match status" value="1"/>
</dbReference>
<dbReference type="EMBL" id="BKAG01000013">
    <property type="protein sequence ID" value="GEP43011.1"/>
    <property type="molecule type" value="Genomic_DNA"/>
</dbReference>
<dbReference type="RefSeq" id="WP_170266731.1">
    <property type="nucleotide sequence ID" value="NZ_BKAG01000013.1"/>
</dbReference>
<evidence type="ECO:0000256" key="3">
    <source>
        <dbReference type="ARBA" id="ARBA00012590"/>
    </source>
</evidence>
<dbReference type="InterPro" id="IPR017853">
    <property type="entry name" value="GH"/>
</dbReference>
<dbReference type="SMART" id="SM00633">
    <property type="entry name" value="Glyco_10"/>
    <property type="match status" value="1"/>
</dbReference>
<sequence>MKLTSLVLGILMAAIALTGQSADLTEAVKLPAGGRDLLAPDAGQPLLPKEPGQATSEKMTVSDAPWTSFWRFEILKRPANTWSVQLTAKIGEAIAKGDKCLLLLYVRATEGKASGSANVEVARPPEYPKLGSTQFRVGTKWEPVLLPFTASQEGPQGLSAIAIHLGGEVQKVEIGGLRLLNYGQDFPAEKLPQPRFTYEGREPDAPWRKAAQARIEKHRKGDFEIAVVDAEGKPVTDAEVRVMLKRHAFGFGSAVTAKMLNDTSPDGDRYRAIVEECFSRVVFENDLKPGPWEASKDPNTTGAYRKVWLDKSLQWLTERKIQTRGHYLCWAPFEPWSEKLKDNPQAIREKVLTYMREITPAIGDQVCEWDALNHPAGWEAGNCIDTILGGEFYAEVFREARKLTKLPLWINEDQVFRPGRQQEEYFQIIEKLIASGIKPDGIGNQAHFHSSFLPSPQEMLANSDRFAALVPALQITEFDVNTNGDEKLAADYTRDLLITTFSHPAYTGFVMWGFWEGAHWKPETALWRKDWSEKPAAKVWRDLVLGQWHTEERLQTDAKGVAKLRGFYGQYEVQVKGQKLSADLSKAGQGPVKIVVKGP</sequence>
<evidence type="ECO:0000256" key="10">
    <source>
        <dbReference type="SAM" id="SignalP"/>
    </source>
</evidence>
<name>A0A512M9K0_9BACT</name>
<keyword evidence="9" id="KW-0624">Polysaccharide degradation</keyword>
<evidence type="ECO:0000313" key="12">
    <source>
        <dbReference type="EMBL" id="GEP43011.1"/>
    </source>
</evidence>
<proteinExistence type="inferred from homology"/>
<protein>
    <recommendedName>
        <fullName evidence="3">endo-1,4-beta-xylanase</fullName>
        <ecNumber evidence="3">3.2.1.8</ecNumber>
    </recommendedName>
</protein>
<organism evidence="12 13">
    <name type="scientific">Brevifollis gellanilyticus</name>
    <dbReference type="NCBI Taxonomy" id="748831"/>
    <lineage>
        <taxon>Bacteria</taxon>
        <taxon>Pseudomonadati</taxon>
        <taxon>Verrucomicrobiota</taxon>
        <taxon>Verrucomicrobiia</taxon>
        <taxon>Verrucomicrobiales</taxon>
        <taxon>Verrucomicrobiaceae</taxon>
    </lineage>
</organism>
<evidence type="ECO:0000256" key="4">
    <source>
        <dbReference type="ARBA" id="ARBA00022651"/>
    </source>
</evidence>
<comment type="caution">
    <text evidence="12">The sequence shown here is derived from an EMBL/GenBank/DDBJ whole genome shotgun (WGS) entry which is preliminary data.</text>
</comment>
<dbReference type="PANTHER" id="PTHR31490">
    <property type="entry name" value="GLYCOSYL HYDROLASE"/>
    <property type="match status" value="1"/>
</dbReference>
<evidence type="ECO:0000259" key="11">
    <source>
        <dbReference type="PROSITE" id="PS51760"/>
    </source>
</evidence>
<keyword evidence="13" id="KW-1185">Reference proteome</keyword>
<evidence type="ECO:0000256" key="8">
    <source>
        <dbReference type="ARBA" id="ARBA00023295"/>
    </source>
</evidence>
<dbReference type="Pfam" id="PF00331">
    <property type="entry name" value="Glyco_hydro_10"/>
    <property type="match status" value="1"/>
</dbReference>
<comment type="catalytic activity">
    <reaction evidence="1">
        <text>Endohydrolysis of (1-&gt;4)-beta-D-xylosidic linkages in xylans.</text>
        <dbReference type="EC" id="3.2.1.8"/>
    </reaction>
</comment>
<feature type="signal peptide" evidence="10">
    <location>
        <begin position="1"/>
        <end position="21"/>
    </location>
</feature>
<evidence type="ECO:0000256" key="6">
    <source>
        <dbReference type="ARBA" id="ARBA00022801"/>
    </source>
</evidence>
<keyword evidence="4 12" id="KW-0858">Xylan degradation</keyword>
<comment type="similarity">
    <text evidence="2">Belongs to the glycosyl hydrolase 10 (cellulase F) family.</text>
</comment>
<evidence type="ECO:0000256" key="2">
    <source>
        <dbReference type="ARBA" id="ARBA00007495"/>
    </source>
</evidence>
<dbReference type="Proteomes" id="UP000321577">
    <property type="component" value="Unassembled WGS sequence"/>
</dbReference>
<keyword evidence="8 12" id="KW-0326">Glycosidase</keyword>
<dbReference type="AlphaFoldDB" id="A0A512M9K0"/>
<dbReference type="Gene3D" id="3.20.20.80">
    <property type="entry name" value="Glycosidases"/>
    <property type="match status" value="1"/>
</dbReference>
<evidence type="ECO:0000256" key="5">
    <source>
        <dbReference type="ARBA" id="ARBA00022729"/>
    </source>
</evidence>
<feature type="domain" description="GH10" evidence="11">
    <location>
        <begin position="254"/>
        <end position="543"/>
    </location>
</feature>
<keyword evidence="7" id="KW-0119">Carbohydrate metabolism</keyword>
<accession>A0A512M9K0</accession>
<dbReference type="PANTHER" id="PTHR31490:SF88">
    <property type="entry name" value="BETA-XYLANASE"/>
    <property type="match status" value="1"/>
</dbReference>
<dbReference type="InterPro" id="IPR001000">
    <property type="entry name" value="GH10_dom"/>
</dbReference>
<feature type="chain" id="PRO_5021868375" description="endo-1,4-beta-xylanase" evidence="10">
    <location>
        <begin position="22"/>
        <end position="599"/>
    </location>
</feature>
<keyword evidence="5 10" id="KW-0732">Signal</keyword>
<dbReference type="GO" id="GO:0031176">
    <property type="term" value="F:endo-1,4-beta-xylanase activity"/>
    <property type="evidence" value="ECO:0007669"/>
    <property type="project" value="UniProtKB-EC"/>
</dbReference>
<evidence type="ECO:0000313" key="13">
    <source>
        <dbReference type="Proteomes" id="UP000321577"/>
    </source>
</evidence>
<dbReference type="InterPro" id="IPR044846">
    <property type="entry name" value="GH10"/>
</dbReference>